<name>A0A1C7E4S3_9BACL</name>
<protein>
    <submittedName>
        <fullName evidence="1">Uncharacterized protein</fullName>
    </submittedName>
</protein>
<keyword evidence="2" id="KW-1185">Reference proteome</keyword>
<evidence type="ECO:0000313" key="2">
    <source>
        <dbReference type="Proteomes" id="UP000092650"/>
    </source>
</evidence>
<sequence length="75" mass="9089">MYQQIVRLQYQIPIAMGDETMEIKTNCPLYLFEFFNNFQVKFLHKILFFIFIKAPRPLSQYISDIIFITPRRPIV</sequence>
<dbReference type="EMBL" id="CP016539">
    <property type="protein sequence ID" value="ANU18974.1"/>
    <property type="molecule type" value="Genomic_DNA"/>
</dbReference>
<dbReference type="AlphaFoldDB" id="A0A1C7E4S3"/>
<proteinExistence type="predicted"/>
<dbReference type="STRING" id="1038856.BBI15_01390"/>
<dbReference type="Proteomes" id="UP000092650">
    <property type="component" value="Chromosome"/>
</dbReference>
<dbReference type="KEGG" id="ppla:BBI15_01390"/>
<gene>
    <name evidence="1" type="ORF">BBI15_01390</name>
</gene>
<reference evidence="1" key="1">
    <citation type="submission" date="2016-10" db="EMBL/GenBank/DDBJ databases">
        <authorList>
            <person name="See-Too W.S."/>
        </authorList>
    </citation>
    <scope>NUCLEOTIDE SEQUENCE [LARGE SCALE GENOMIC DNA]</scope>
    <source>
        <strain evidence="1">DSM 23997</strain>
    </source>
</reference>
<accession>A0A1C7E4S3</accession>
<organism evidence="1 2">
    <name type="scientific">Planococcus plakortidis</name>
    <dbReference type="NCBI Taxonomy" id="1038856"/>
    <lineage>
        <taxon>Bacteria</taxon>
        <taxon>Bacillati</taxon>
        <taxon>Bacillota</taxon>
        <taxon>Bacilli</taxon>
        <taxon>Bacillales</taxon>
        <taxon>Caryophanaceae</taxon>
        <taxon>Planococcus</taxon>
    </lineage>
</organism>
<evidence type="ECO:0000313" key="1">
    <source>
        <dbReference type="EMBL" id="ANU18974.1"/>
    </source>
</evidence>